<comment type="caution">
    <text evidence="3">The sequence shown here is derived from an EMBL/GenBank/DDBJ whole genome shotgun (WGS) entry which is preliminary data.</text>
</comment>
<keyword evidence="4" id="KW-1185">Reference proteome</keyword>
<dbReference type="InterPro" id="IPR045338">
    <property type="entry name" value="DUF6535"/>
</dbReference>
<evidence type="ECO:0000256" key="1">
    <source>
        <dbReference type="SAM" id="Phobius"/>
    </source>
</evidence>
<evidence type="ECO:0000313" key="3">
    <source>
        <dbReference type="EMBL" id="KAF7291285.1"/>
    </source>
</evidence>
<protein>
    <recommendedName>
        <fullName evidence="2">DUF6535 domain-containing protein</fullName>
    </recommendedName>
</protein>
<sequence>MSARDVVDTPALLLQLLDAVQEQVEILRRVDHRQLTSDLSKQPMPEVPATSSSAWNALLKSTLAETIQPKVDRWRSGLDALLVFLGLFSAIVTSFFVQSLLSLQEDQSMRMNELVANLTEIIIVISGVPPATLGIKPPRPFKPAGADVRLNAYWSLSLILSLSIAALAVACRGYLNMVGWSRFIKASERLIDIRTRWLAFEPLLGPTIELLPQMLVIPVLLFIIGLLDTLFSSVLQLSPIPIPILFTAGLSLLFIVAVALLLAYTVVDRDINPTGTGIVFRLMSEVRTWMAGPHTTLTLARNNTRQPRVSTKSDIELPSTAHLVYHDVVQSTHDDETLNEAAAALYSVIQSFSVWPRYTMSANVKTSSGLLAQERATLLHLLSPEASARSNRTAVQVILRIQDTNRIRYSQNDMAELIPVLLDAARRSLPSNTAETHVRLWESPFVHAMAIVSNAGAFCGLPGPRCAPALAFLASEYIDIQRLPSDIDPSVEHALRTRTIGAIAELLYSSVAKLVHDNSALELSELDSAVSSLLESPLEPASTYRSRSNSSSESSTISTGLPLARQPLLLNIENLLGGFIYLPLPFRTISSHNSPSRGHSFAEPVKTQSELVLVLLLRWLVHRTSSFSVIKAAQGHIARVAQSDSWPTVLFFVVSTLARTLLDWNVGPSIESTSEANDNETQDNETAKSYRDQEERRWLLPLAYLCVTSLGRIAALHQFHPQLPALMTAAADAVTWYSSFPQINDPGHRISAYDAELLQLIQAELDGIRNFVTDGTWRWSAKQREAVLKELGRLEQGLSLISPQLTTLPEP</sequence>
<keyword evidence="1" id="KW-0472">Membrane</keyword>
<organism evidence="3 4">
    <name type="scientific">Mycena indigotica</name>
    <dbReference type="NCBI Taxonomy" id="2126181"/>
    <lineage>
        <taxon>Eukaryota</taxon>
        <taxon>Fungi</taxon>
        <taxon>Dikarya</taxon>
        <taxon>Basidiomycota</taxon>
        <taxon>Agaricomycotina</taxon>
        <taxon>Agaricomycetes</taxon>
        <taxon>Agaricomycetidae</taxon>
        <taxon>Agaricales</taxon>
        <taxon>Marasmiineae</taxon>
        <taxon>Mycenaceae</taxon>
        <taxon>Mycena</taxon>
    </lineage>
</organism>
<feature type="transmembrane region" description="Helical" evidence="1">
    <location>
        <begin position="80"/>
        <end position="102"/>
    </location>
</feature>
<dbReference type="GeneID" id="59351717"/>
<keyword evidence="1" id="KW-1133">Transmembrane helix</keyword>
<dbReference type="AlphaFoldDB" id="A0A8H6S2Z3"/>
<dbReference type="OrthoDB" id="3221808at2759"/>
<dbReference type="Proteomes" id="UP000636479">
    <property type="component" value="Unassembled WGS sequence"/>
</dbReference>
<dbReference type="EMBL" id="JACAZF010000013">
    <property type="protein sequence ID" value="KAF7291285.1"/>
    <property type="molecule type" value="Genomic_DNA"/>
</dbReference>
<feature type="domain" description="DUF6535" evidence="2">
    <location>
        <begin position="55"/>
        <end position="231"/>
    </location>
</feature>
<feature type="transmembrane region" description="Helical" evidence="1">
    <location>
        <begin position="152"/>
        <end position="175"/>
    </location>
</feature>
<feature type="transmembrane region" description="Helical" evidence="1">
    <location>
        <begin position="240"/>
        <end position="264"/>
    </location>
</feature>
<evidence type="ECO:0000313" key="4">
    <source>
        <dbReference type="Proteomes" id="UP000636479"/>
    </source>
</evidence>
<reference evidence="3" key="1">
    <citation type="submission" date="2020-05" db="EMBL/GenBank/DDBJ databases">
        <title>Mycena genomes resolve the evolution of fungal bioluminescence.</title>
        <authorList>
            <person name="Tsai I.J."/>
        </authorList>
    </citation>
    <scope>NUCLEOTIDE SEQUENCE</scope>
    <source>
        <strain evidence="3">171206Taipei</strain>
    </source>
</reference>
<dbReference type="RefSeq" id="XP_037214407.1">
    <property type="nucleotide sequence ID" value="XM_037369201.1"/>
</dbReference>
<keyword evidence="1" id="KW-0812">Transmembrane</keyword>
<gene>
    <name evidence="3" type="ORF">MIND_01272400</name>
</gene>
<proteinExistence type="predicted"/>
<feature type="transmembrane region" description="Helical" evidence="1">
    <location>
        <begin position="114"/>
        <end position="132"/>
    </location>
</feature>
<accession>A0A8H6S2Z3</accession>
<evidence type="ECO:0000259" key="2">
    <source>
        <dbReference type="Pfam" id="PF20153"/>
    </source>
</evidence>
<name>A0A8H6S2Z3_9AGAR</name>
<dbReference type="Pfam" id="PF20153">
    <property type="entry name" value="DUF6535"/>
    <property type="match status" value="1"/>
</dbReference>